<evidence type="ECO:0000313" key="3">
    <source>
        <dbReference type="Proteomes" id="UP000028123"/>
    </source>
</evidence>
<keyword evidence="1" id="KW-1133">Transmembrane helix</keyword>
<dbReference type="eggNOG" id="ENOG502Z7ZI">
    <property type="taxonomic scope" value="Bacteria"/>
</dbReference>
<comment type="caution">
    <text evidence="2">The sequence shown here is derived from an EMBL/GenBank/DDBJ whole genome shotgun (WGS) entry which is preliminary data.</text>
</comment>
<feature type="transmembrane region" description="Helical" evidence="1">
    <location>
        <begin position="208"/>
        <end position="228"/>
    </location>
</feature>
<keyword evidence="3" id="KW-1185">Reference proteome</keyword>
<protein>
    <submittedName>
        <fullName evidence="2">Uncharacterized protein</fullName>
    </submittedName>
</protein>
<accession>A0A081NWX2</accession>
<evidence type="ECO:0000256" key="1">
    <source>
        <dbReference type="SAM" id="Phobius"/>
    </source>
</evidence>
<keyword evidence="1" id="KW-0812">Transmembrane</keyword>
<dbReference type="EMBL" id="JNVM01000030">
    <property type="protein sequence ID" value="KEQ22945.1"/>
    <property type="molecule type" value="Genomic_DNA"/>
</dbReference>
<dbReference type="AlphaFoldDB" id="A0A081NWX2"/>
<name>A0A081NWX2_9BACL</name>
<feature type="transmembrane region" description="Helical" evidence="1">
    <location>
        <begin position="172"/>
        <end position="196"/>
    </location>
</feature>
<feature type="transmembrane region" description="Helical" evidence="1">
    <location>
        <begin position="33"/>
        <end position="60"/>
    </location>
</feature>
<organism evidence="2 3">
    <name type="scientific">Paenibacillus tyrfis</name>
    <dbReference type="NCBI Taxonomy" id="1501230"/>
    <lineage>
        <taxon>Bacteria</taxon>
        <taxon>Bacillati</taxon>
        <taxon>Bacillota</taxon>
        <taxon>Bacilli</taxon>
        <taxon>Bacillales</taxon>
        <taxon>Paenibacillaceae</taxon>
        <taxon>Paenibacillus</taxon>
    </lineage>
</organism>
<gene>
    <name evidence="2" type="ORF">ET33_20350</name>
</gene>
<proteinExistence type="predicted"/>
<evidence type="ECO:0000313" key="2">
    <source>
        <dbReference type="EMBL" id="KEQ22945.1"/>
    </source>
</evidence>
<keyword evidence="1" id="KW-0472">Membrane</keyword>
<dbReference type="OrthoDB" id="1681403at2"/>
<sequence length="261" mass="30119">MERSPTAGSHKRYLAYFGTLNINLLHLRKPWVIAWWSAAFPGFGHLLLGSQIKGFILILWEIGINMQSGINTSMVCSFTGHIDLSKQVLNPRWLLLYIPVYIYAIWDSYRKTIELNKEWVLAEWEGAPIESFKMSGMSVNHLDKSSPWLAMAWSMLMPGLGQLYLRRIPIGFFLMAGWIGFMYFSAIAEIVLFTMAGSNVQAWHSINAQWALFMPSFYCFAAYEAYVFSVEYNKLFDKAQKQWLERNYGTLRLGFCRATGR</sequence>
<reference evidence="2 3" key="1">
    <citation type="submission" date="2014-06" db="EMBL/GenBank/DDBJ databases">
        <title>Draft genome sequence of Paenibacillus sp. MSt1.</title>
        <authorList>
            <person name="Aw Y.K."/>
            <person name="Ong K.S."/>
            <person name="Gan H.M."/>
            <person name="Lee S.M."/>
        </authorList>
    </citation>
    <scope>NUCLEOTIDE SEQUENCE [LARGE SCALE GENOMIC DNA]</scope>
    <source>
        <strain evidence="2 3">MSt1</strain>
    </source>
</reference>
<dbReference type="Proteomes" id="UP000028123">
    <property type="component" value="Unassembled WGS sequence"/>
</dbReference>
<dbReference type="RefSeq" id="WP_036689947.1">
    <property type="nucleotide sequence ID" value="NZ_JNVM01000030.1"/>
</dbReference>